<proteinExistence type="predicted"/>
<sequence length="126" mass="14089">SLLAPPPPLRGRFSAPRIRRRGVPRRGLRPHPSPGTQGLGEALPPQAPLQARRRPRLPRGPRPLRRRHRHRRRQGPAVALRHSRIVSANPEHVRAMVVRAQGLGVPRGSGMFREALDVVASLREET</sequence>
<name>A0A8R7UPL9_TRIUA</name>
<protein>
    <submittedName>
        <fullName evidence="2">Uncharacterized protein</fullName>
    </submittedName>
</protein>
<feature type="compositionally biased region" description="Basic residues" evidence="1">
    <location>
        <begin position="51"/>
        <end position="74"/>
    </location>
</feature>
<dbReference type="Proteomes" id="UP000015106">
    <property type="component" value="Chromosome 6"/>
</dbReference>
<organism evidence="2 3">
    <name type="scientific">Triticum urartu</name>
    <name type="common">Red wild einkorn</name>
    <name type="synonym">Crithodium urartu</name>
    <dbReference type="NCBI Taxonomy" id="4572"/>
    <lineage>
        <taxon>Eukaryota</taxon>
        <taxon>Viridiplantae</taxon>
        <taxon>Streptophyta</taxon>
        <taxon>Embryophyta</taxon>
        <taxon>Tracheophyta</taxon>
        <taxon>Spermatophyta</taxon>
        <taxon>Magnoliopsida</taxon>
        <taxon>Liliopsida</taxon>
        <taxon>Poales</taxon>
        <taxon>Poaceae</taxon>
        <taxon>BOP clade</taxon>
        <taxon>Pooideae</taxon>
        <taxon>Triticodae</taxon>
        <taxon>Triticeae</taxon>
        <taxon>Triticinae</taxon>
        <taxon>Triticum</taxon>
    </lineage>
</organism>
<feature type="region of interest" description="Disordered" evidence="1">
    <location>
        <begin position="1"/>
        <end position="79"/>
    </location>
</feature>
<reference evidence="2" key="2">
    <citation type="submission" date="2018-03" db="EMBL/GenBank/DDBJ databases">
        <title>The Triticum urartu genome reveals the dynamic nature of wheat genome evolution.</title>
        <authorList>
            <person name="Ling H."/>
            <person name="Ma B."/>
            <person name="Shi X."/>
            <person name="Liu H."/>
            <person name="Dong L."/>
            <person name="Sun H."/>
            <person name="Cao Y."/>
            <person name="Gao Q."/>
            <person name="Zheng S."/>
            <person name="Li Y."/>
            <person name="Yu Y."/>
            <person name="Du H."/>
            <person name="Qi M."/>
            <person name="Li Y."/>
            <person name="Yu H."/>
            <person name="Cui Y."/>
            <person name="Wang N."/>
            <person name="Chen C."/>
            <person name="Wu H."/>
            <person name="Zhao Y."/>
            <person name="Zhang J."/>
            <person name="Li Y."/>
            <person name="Zhou W."/>
            <person name="Zhang B."/>
            <person name="Hu W."/>
            <person name="Eijk M."/>
            <person name="Tang J."/>
            <person name="Witsenboer H."/>
            <person name="Zhao S."/>
            <person name="Li Z."/>
            <person name="Zhang A."/>
            <person name="Wang D."/>
            <person name="Liang C."/>
        </authorList>
    </citation>
    <scope>NUCLEOTIDE SEQUENCE [LARGE SCALE GENOMIC DNA]</scope>
    <source>
        <strain evidence="2">cv. G1812</strain>
    </source>
</reference>
<dbReference type="AlphaFoldDB" id="A0A8R7UPL9"/>
<evidence type="ECO:0000313" key="3">
    <source>
        <dbReference type="Proteomes" id="UP000015106"/>
    </source>
</evidence>
<reference evidence="2" key="3">
    <citation type="submission" date="2022-06" db="UniProtKB">
        <authorList>
            <consortium name="EnsemblPlants"/>
        </authorList>
    </citation>
    <scope>IDENTIFICATION</scope>
</reference>
<feature type="compositionally biased region" description="Basic residues" evidence="1">
    <location>
        <begin position="17"/>
        <end position="29"/>
    </location>
</feature>
<evidence type="ECO:0000256" key="1">
    <source>
        <dbReference type="SAM" id="MobiDB-lite"/>
    </source>
</evidence>
<evidence type="ECO:0000313" key="2">
    <source>
        <dbReference type="EnsemblPlants" id="TuG1812G0600000663.01.T01"/>
    </source>
</evidence>
<reference evidence="3" key="1">
    <citation type="journal article" date="2013" name="Nature">
        <title>Draft genome of the wheat A-genome progenitor Triticum urartu.</title>
        <authorList>
            <person name="Ling H.Q."/>
            <person name="Zhao S."/>
            <person name="Liu D."/>
            <person name="Wang J."/>
            <person name="Sun H."/>
            <person name="Zhang C."/>
            <person name="Fan H."/>
            <person name="Li D."/>
            <person name="Dong L."/>
            <person name="Tao Y."/>
            <person name="Gao C."/>
            <person name="Wu H."/>
            <person name="Li Y."/>
            <person name="Cui Y."/>
            <person name="Guo X."/>
            <person name="Zheng S."/>
            <person name="Wang B."/>
            <person name="Yu K."/>
            <person name="Liang Q."/>
            <person name="Yang W."/>
            <person name="Lou X."/>
            <person name="Chen J."/>
            <person name="Feng M."/>
            <person name="Jian J."/>
            <person name="Zhang X."/>
            <person name="Luo G."/>
            <person name="Jiang Y."/>
            <person name="Liu J."/>
            <person name="Wang Z."/>
            <person name="Sha Y."/>
            <person name="Zhang B."/>
            <person name="Wu H."/>
            <person name="Tang D."/>
            <person name="Shen Q."/>
            <person name="Xue P."/>
            <person name="Zou S."/>
            <person name="Wang X."/>
            <person name="Liu X."/>
            <person name="Wang F."/>
            <person name="Yang Y."/>
            <person name="An X."/>
            <person name="Dong Z."/>
            <person name="Zhang K."/>
            <person name="Zhang X."/>
            <person name="Luo M.C."/>
            <person name="Dvorak J."/>
            <person name="Tong Y."/>
            <person name="Wang J."/>
            <person name="Yang H."/>
            <person name="Li Z."/>
            <person name="Wang D."/>
            <person name="Zhang A."/>
            <person name="Wang J."/>
        </authorList>
    </citation>
    <scope>NUCLEOTIDE SEQUENCE</scope>
    <source>
        <strain evidence="3">cv. G1812</strain>
    </source>
</reference>
<dbReference type="Gramene" id="TuG1812G0600000663.01.T01">
    <property type="protein sequence ID" value="TuG1812G0600000663.01.T01"/>
    <property type="gene ID" value="TuG1812G0600000663.01"/>
</dbReference>
<keyword evidence="3" id="KW-1185">Reference proteome</keyword>
<accession>A0A8R7UPL9</accession>
<dbReference type="EnsemblPlants" id="TuG1812G0600000663.01.T01">
    <property type="protein sequence ID" value="TuG1812G0600000663.01.T01"/>
    <property type="gene ID" value="TuG1812G0600000663.01"/>
</dbReference>